<feature type="compositionally biased region" description="Polar residues" evidence="1">
    <location>
        <begin position="408"/>
        <end position="432"/>
    </location>
</feature>
<feature type="compositionally biased region" description="Basic and acidic residues" evidence="1">
    <location>
        <begin position="359"/>
        <end position="377"/>
    </location>
</feature>
<protein>
    <submittedName>
        <fullName evidence="2">Uncharacterized protein</fullName>
    </submittedName>
</protein>
<feature type="compositionally biased region" description="Polar residues" evidence="1">
    <location>
        <begin position="233"/>
        <end position="247"/>
    </location>
</feature>
<organism evidence="2">
    <name type="scientific">Cacopsylla melanoneura</name>
    <dbReference type="NCBI Taxonomy" id="428564"/>
    <lineage>
        <taxon>Eukaryota</taxon>
        <taxon>Metazoa</taxon>
        <taxon>Ecdysozoa</taxon>
        <taxon>Arthropoda</taxon>
        <taxon>Hexapoda</taxon>
        <taxon>Insecta</taxon>
        <taxon>Pterygota</taxon>
        <taxon>Neoptera</taxon>
        <taxon>Paraneoptera</taxon>
        <taxon>Hemiptera</taxon>
        <taxon>Sternorrhyncha</taxon>
        <taxon>Psylloidea</taxon>
        <taxon>Psyllidae</taxon>
        <taxon>Psyllinae</taxon>
        <taxon>Cacopsylla</taxon>
    </lineage>
</organism>
<feature type="region of interest" description="Disordered" evidence="1">
    <location>
        <begin position="348"/>
        <end position="530"/>
    </location>
</feature>
<reference evidence="2" key="1">
    <citation type="submission" date="2021-05" db="EMBL/GenBank/DDBJ databases">
        <authorList>
            <person name="Alioto T."/>
            <person name="Alioto T."/>
            <person name="Gomez Garrido J."/>
        </authorList>
    </citation>
    <scope>NUCLEOTIDE SEQUENCE</scope>
</reference>
<feature type="compositionally biased region" description="Low complexity" evidence="1">
    <location>
        <begin position="195"/>
        <end position="208"/>
    </location>
</feature>
<feature type="region of interest" description="Disordered" evidence="1">
    <location>
        <begin position="140"/>
        <end position="307"/>
    </location>
</feature>
<feature type="compositionally biased region" description="Polar residues" evidence="1">
    <location>
        <begin position="140"/>
        <end position="166"/>
    </location>
</feature>
<feature type="compositionally biased region" description="Low complexity" evidence="1">
    <location>
        <begin position="263"/>
        <end position="279"/>
    </location>
</feature>
<dbReference type="AlphaFoldDB" id="A0A8D8R3A0"/>
<feature type="compositionally biased region" description="Low complexity" evidence="1">
    <location>
        <begin position="462"/>
        <end position="475"/>
    </location>
</feature>
<name>A0A8D8R3A0_9HEMI</name>
<proteinExistence type="predicted"/>
<evidence type="ECO:0000256" key="1">
    <source>
        <dbReference type="SAM" id="MobiDB-lite"/>
    </source>
</evidence>
<feature type="compositionally biased region" description="Polar residues" evidence="1">
    <location>
        <begin position="516"/>
        <end position="526"/>
    </location>
</feature>
<evidence type="ECO:0000313" key="2">
    <source>
        <dbReference type="EMBL" id="CAG6641607.1"/>
    </source>
</evidence>
<feature type="region of interest" description="Disordered" evidence="1">
    <location>
        <begin position="78"/>
        <end position="127"/>
    </location>
</feature>
<feature type="compositionally biased region" description="Polar residues" evidence="1">
    <location>
        <begin position="440"/>
        <end position="451"/>
    </location>
</feature>
<feature type="compositionally biased region" description="Basic and acidic residues" evidence="1">
    <location>
        <begin position="297"/>
        <end position="307"/>
    </location>
</feature>
<feature type="compositionally biased region" description="Polar residues" evidence="1">
    <location>
        <begin position="102"/>
        <end position="126"/>
    </location>
</feature>
<sequence>MPENVAVYFSQNLAEEQNLLTRKYEFQLFQFKHLYKHMANSVQAYEIVCKQIDKNLNEFKKCTSYLKLPKCSLLTNNKESQNRTPRKVQPHVKQLPYLPSPVGNSFSDTSNKNMSGPSQAAKQQMNVPRMMTNKIRIDRQMSQSQHNLSQSRKPRQNMSQSQNLYRNTKGPMCSLNASICSAPSPSQHRGGPVPHSQSQRTHQSQHMSNPQPLHGHPANPLQIRVPAHPRLTPTPQGYSQGIRNSNDGSHRSHPGRPLHRTDSMSSSLSKMSTTPSLSSCQSRITTTPSLNNSMRSESSRSRCPSDRVKKLNLTPQMCALQSSRTPQQMVQGTSKYPLTQKINFLQMQRQASQQSQHGDPLRHGGMKRNETNERMDRNNNALKLQNGMINRRPSASRSSQEERERSKQFTQSPFTKYRKPQSSPAILNTPHFQSGGKPPNVNTPLSASSGTPTPPNGYRLVSPRTSSSLSSSNSRSRQEVPYNRPSGGSRPNEQRIQEGACRKSMGSSRPVEMKTPSHSPVYKQSNPAPPFQETLKMLTAAIKKSKI</sequence>
<accession>A0A8D8R3A0</accession>
<feature type="compositionally biased region" description="Polar residues" evidence="1">
    <location>
        <begin position="175"/>
        <end position="187"/>
    </location>
</feature>
<dbReference type="EMBL" id="HBUF01118305">
    <property type="protein sequence ID" value="CAG6641607.1"/>
    <property type="molecule type" value="Transcribed_RNA"/>
</dbReference>
<feature type="compositionally biased region" description="Polar residues" evidence="1">
    <location>
        <begin position="280"/>
        <end position="292"/>
    </location>
</feature>